<dbReference type="GO" id="GO:0009403">
    <property type="term" value="P:toxin biosynthetic process"/>
    <property type="evidence" value="ECO:0007669"/>
    <property type="project" value="InterPro"/>
</dbReference>
<name>A0A511W432_9BACI</name>
<keyword evidence="3 5" id="KW-1133">Transmembrane helix</keyword>
<dbReference type="GO" id="GO:0016020">
    <property type="term" value="C:membrane"/>
    <property type="evidence" value="ECO:0007669"/>
    <property type="project" value="UniProtKB-SubCell"/>
</dbReference>
<dbReference type="EMBL" id="BJYA01000011">
    <property type="protein sequence ID" value="GEN45854.1"/>
    <property type="molecule type" value="Genomic_DNA"/>
</dbReference>
<evidence type="ECO:0000313" key="6">
    <source>
        <dbReference type="EMBL" id="GEN45854.1"/>
    </source>
</evidence>
<dbReference type="AlphaFoldDB" id="A0A511W432"/>
<dbReference type="RefSeq" id="WP_146816154.1">
    <property type="nucleotide sequence ID" value="NZ_BJYA01000011.1"/>
</dbReference>
<keyword evidence="7" id="KW-1185">Reference proteome</keyword>
<keyword evidence="4 5" id="KW-0472">Membrane</keyword>
<evidence type="ECO:0000256" key="3">
    <source>
        <dbReference type="ARBA" id="ARBA00022989"/>
    </source>
</evidence>
<proteinExistence type="predicted"/>
<keyword evidence="2 5" id="KW-0812">Transmembrane</keyword>
<dbReference type="Pfam" id="PF02674">
    <property type="entry name" value="Colicin_V"/>
    <property type="match status" value="1"/>
</dbReference>
<feature type="transmembrane region" description="Helical" evidence="5">
    <location>
        <begin position="118"/>
        <end position="141"/>
    </location>
</feature>
<protein>
    <submittedName>
        <fullName evidence="6">Putative transmembrane protein YshB</fullName>
    </submittedName>
</protein>
<dbReference type="PANTHER" id="PTHR37306">
    <property type="entry name" value="COLICIN V PRODUCTION PROTEIN"/>
    <property type="match status" value="1"/>
</dbReference>
<gene>
    <name evidence="6" type="primary">yshB</name>
    <name evidence="6" type="ORF">AHA02nite_16300</name>
</gene>
<organism evidence="6 7">
    <name type="scientific">Alkalibacillus haloalkaliphilus</name>
    <dbReference type="NCBI Taxonomy" id="94136"/>
    <lineage>
        <taxon>Bacteria</taxon>
        <taxon>Bacillati</taxon>
        <taxon>Bacillota</taxon>
        <taxon>Bacilli</taxon>
        <taxon>Bacillales</taxon>
        <taxon>Bacillaceae</taxon>
        <taxon>Alkalibacillus</taxon>
    </lineage>
</organism>
<dbReference type="PANTHER" id="PTHR37306:SF1">
    <property type="entry name" value="COLICIN V PRODUCTION PROTEIN"/>
    <property type="match status" value="1"/>
</dbReference>
<dbReference type="InterPro" id="IPR003825">
    <property type="entry name" value="Colicin-V_CvpA"/>
</dbReference>
<accession>A0A511W432</accession>
<sequence>MLDIILLILLILGFLIGLKRGFILQLMHLAGFVVAFIVARLYYEDLAGLLELWIPNPNTADEHFWGTLISGSGLVDAFYNGVAFIIIFIIVKILMQVLANMLDFVSNIPILSSINNLLGSIFGLIEMYVIVFVVLFLLSLVSVDFVQDFIQDSSIASFMIENTPLLSDMIKSAWFED</sequence>
<evidence type="ECO:0000256" key="1">
    <source>
        <dbReference type="ARBA" id="ARBA00004141"/>
    </source>
</evidence>
<evidence type="ECO:0000256" key="5">
    <source>
        <dbReference type="SAM" id="Phobius"/>
    </source>
</evidence>
<dbReference type="OrthoDB" id="1809613at2"/>
<evidence type="ECO:0000313" key="7">
    <source>
        <dbReference type="Proteomes" id="UP000321440"/>
    </source>
</evidence>
<comment type="caution">
    <text evidence="6">The sequence shown here is derived from an EMBL/GenBank/DDBJ whole genome shotgun (WGS) entry which is preliminary data.</text>
</comment>
<evidence type="ECO:0000256" key="2">
    <source>
        <dbReference type="ARBA" id="ARBA00022692"/>
    </source>
</evidence>
<evidence type="ECO:0000256" key="4">
    <source>
        <dbReference type="ARBA" id="ARBA00023136"/>
    </source>
</evidence>
<feature type="transmembrane region" description="Helical" evidence="5">
    <location>
        <begin position="77"/>
        <end position="98"/>
    </location>
</feature>
<dbReference type="Proteomes" id="UP000321440">
    <property type="component" value="Unassembled WGS sequence"/>
</dbReference>
<comment type="subcellular location">
    <subcellularLocation>
        <location evidence="1">Membrane</location>
        <topology evidence="1">Multi-pass membrane protein</topology>
    </subcellularLocation>
</comment>
<reference evidence="6 7" key="1">
    <citation type="submission" date="2019-07" db="EMBL/GenBank/DDBJ databases">
        <title>Whole genome shotgun sequence of Alkalibacillus haloalkaliphilus NBRC 103110.</title>
        <authorList>
            <person name="Hosoyama A."/>
            <person name="Uohara A."/>
            <person name="Ohji S."/>
            <person name="Ichikawa N."/>
        </authorList>
    </citation>
    <scope>NUCLEOTIDE SEQUENCE [LARGE SCALE GENOMIC DNA]</scope>
    <source>
        <strain evidence="6 7">NBRC 103110</strain>
    </source>
</reference>